<dbReference type="Pfam" id="PF07534">
    <property type="entry name" value="TLD"/>
    <property type="match status" value="1"/>
</dbReference>
<name>D8MAV2_BLAHO</name>
<dbReference type="InParanoid" id="D8MAV2"/>
<dbReference type="SMART" id="SM00584">
    <property type="entry name" value="TLDc"/>
    <property type="match status" value="1"/>
</dbReference>
<organism evidence="6">
    <name type="scientific">Blastocystis hominis</name>
    <dbReference type="NCBI Taxonomy" id="12968"/>
    <lineage>
        <taxon>Eukaryota</taxon>
        <taxon>Sar</taxon>
        <taxon>Stramenopiles</taxon>
        <taxon>Bigyra</taxon>
        <taxon>Opalozoa</taxon>
        <taxon>Opalinata</taxon>
        <taxon>Blastocystidae</taxon>
        <taxon>Blastocystis</taxon>
    </lineage>
</organism>
<comment type="similarity">
    <text evidence="2">Belongs to the OXR1 family.</text>
</comment>
<protein>
    <recommendedName>
        <fullName evidence="4">Oxidation resistance protein 1</fullName>
    </recommendedName>
</protein>
<accession>D8MAV2</accession>
<evidence type="ECO:0000259" key="5">
    <source>
        <dbReference type="PROSITE" id="PS51886"/>
    </source>
</evidence>
<evidence type="ECO:0000256" key="1">
    <source>
        <dbReference type="ARBA" id="ARBA00004173"/>
    </source>
</evidence>
<evidence type="ECO:0000256" key="4">
    <source>
        <dbReference type="ARBA" id="ARBA00040604"/>
    </source>
</evidence>
<feature type="domain" description="TLDc" evidence="5">
    <location>
        <begin position="14"/>
        <end position="185"/>
    </location>
</feature>
<comment type="subcellular location">
    <subcellularLocation>
        <location evidence="1">Mitochondrion</location>
    </subcellularLocation>
</comment>
<dbReference type="EMBL" id="FN668690">
    <property type="protein sequence ID" value="CBK25191.2"/>
    <property type="molecule type" value="Genomic_DNA"/>
</dbReference>
<dbReference type="Proteomes" id="UP000008312">
    <property type="component" value="Unassembled WGS sequence"/>
</dbReference>
<dbReference type="OrthoDB" id="26679at2759"/>
<dbReference type="RefSeq" id="XP_012899239.1">
    <property type="nucleotide sequence ID" value="XM_013043785.1"/>
</dbReference>
<gene>
    <name evidence="6" type="ORF">GSBLH_T00004821001</name>
</gene>
<evidence type="ECO:0000313" key="7">
    <source>
        <dbReference type="Proteomes" id="UP000008312"/>
    </source>
</evidence>
<dbReference type="InterPro" id="IPR006571">
    <property type="entry name" value="TLDc_dom"/>
</dbReference>
<dbReference type="OMA" id="NHYPSRF"/>
<evidence type="ECO:0000256" key="3">
    <source>
        <dbReference type="ARBA" id="ARBA00023128"/>
    </source>
</evidence>
<dbReference type="AlphaFoldDB" id="D8MAV2"/>
<reference evidence="6" key="1">
    <citation type="submission" date="2010-02" db="EMBL/GenBank/DDBJ databases">
        <title>Sequencing and annotation of the Blastocystis hominis genome.</title>
        <authorList>
            <person name="Wincker P."/>
        </authorList>
    </citation>
    <scope>NUCLEOTIDE SEQUENCE</scope>
    <source>
        <strain evidence="6">Singapore isolate B</strain>
    </source>
</reference>
<keyword evidence="7" id="KW-1185">Reference proteome</keyword>
<evidence type="ECO:0000256" key="2">
    <source>
        <dbReference type="ARBA" id="ARBA00009540"/>
    </source>
</evidence>
<proteinExistence type="inferred from homology"/>
<keyword evidence="3" id="KW-0496">Mitochondrion</keyword>
<dbReference type="PROSITE" id="PS51886">
    <property type="entry name" value="TLDC"/>
    <property type="match status" value="1"/>
</dbReference>
<sequence>MSESNPSAYFSNSEILTSAYDSILCEWLNAKTEWNLLYSGTRDGLTPEAFHTIVDDKGECLLVIEDEKGNIFGAYTSVGFSTRGGNGMVYRDDRHFLFTLKNPFGIAPTKFATKFPQTAFAYVRNYGPSFGDHGDLTLRGHDGHFGESHTINFPWSYVDPTGKGNIVFTGNERFSVKNMEVFLRK</sequence>
<dbReference type="PANTHER" id="PTHR23354">
    <property type="entry name" value="NUCLEOLAR PROTEIN 7/ESTROGEN RECEPTOR COACTIVATOR-RELATED"/>
    <property type="match status" value="1"/>
</dbReference>
<evidence type="ECO:0000313" key="6">
    <source>
        <dbReference type="EMBL" id="CBK25191.2"/>
    </source>
</evidence>
<dbReference type="GeneID" id="24921822"/>
<dbReference type="PANTHER" id="PTHR23354:SF62">
    <property type="entry name" value="MUSTARD, ISOFORM V"/>
    <property type="match status" value="1"/>
</dbReference>
<dbReference type="GO" id="GO:0005739">
    <property type="term" value="C:mitochondrion"/>
    <property type="evidence" value="ECO:0007669"/>
    <property type="project" value="UniProtKB-SubCell"/>
</dbReference>